<evidence type="ECO:0000256" key="11">
    <source>
        <dbReference type="ARBA" id="ARBA00023225"/>
    </source>
</evidence>
<dbReference type="InterPro" id="IPR047040">
    <property type="entry name" value="FlhF__GTPase_dom"/>
</dbReference>
<keyword evidence="17" id="KW-0966">Cell projection</keyword>
<evidence type="ECO:0000256" key="1">
    <source>
        <dbReference type="ARBA" id="ARBA00004413"/>
    </source>
</evidence>
<feature type="domain" description="AAA+ ATPase" evidence="15">
    <location>
        <begin position="197"/>
        <end position="366"/>
    </location>
</feature>
<proteinExistence type="inferred from homology"/>
<evidence type="ECO:0000259" key="15">
    <source>
        <dbReference type="SMART" id="SM00382"/>
    </source>
</evidence>
<sequence length="403" mass="43145">MKIKRFVAPDMRSALAQVRDEQGPDAVILSNRRVDGGIEVVAATDFDEALVRQASRAFAPPAAPPVERQAARPAERPSAPPATAPVQVPVAMPAATQAAAAGASASDAVIGELRRELVAMRAMFEREVARFSDERLRAAPGRAAALEDLDGCGCDAEVARGIVDKIPADADPRRARAFQLAILAKSLTTPVREPIADGGVIALVGPTGVGKTTTLAKLAARYAHTHGTRDVALVTTDAFRIGAREQLHTYGRLLGMPVAEASSEAEIAAALERLSDYRLVLVDTAGMSQRDRALAAQLSWLARDRRIRSYLVMPANAQPADLDDVVRRFAPASPAGVVLTKLDETSRLGAVLSVTIRHRLPIAYVTDGQRVPEDLYPAEPQRLALRVRELRRSALEETRHAAA</sequence>
<evidence type="ECO:0000256" key="9">
    <source>
        <dbReference type="ARBA" id="ARBA00023134"/>
    </source>
</evidence>
<evidence type="ECO:0000256" key="13">
    <source>
        <dbReference type="NCBIfam" id="TIGR03499"/>
    </source>
</evidence>
<evidence type="ECO:0000256" key="3">
    <source>
        <dbReference type="ARBA" id="ARBA00014919"/>
    </source>
</evidence>
<dbReference type="Proteomes" id="UP001139971">
    <property type="component" value="Unassembled WGS sequence"/>
</dbReference>
<dbReference type="GO" id="GO:0005047">
    <property type="term" value="F:signal recognition particle binding"/>
    <property type="evidence" value="ECO:0007669"/>
    <property type="project" value="TreeGrafter"/>
</dbReference>
<dbReference type="PANTHER" id="PTHR43134:SF3">
    <property type="entry name" value="FLAGELLAR BIOSYNTHESIS PROTEIN FLHF"/>
    <property type="match status" value="1"/>
</dbReference>
<dbReference type="InterPro" id="IPR020006">
    <property type="entry name" value="FlhF"/>
</dbReference>
<reference evidence="17" key="1">
    <citation type="submission" date="2023-02" db="EMBL/GenBank/DDBJ databases">
        <title>Tahibacter soli sp. nov. isolated from soil.</title>
        <authorList>
            <person name="Baek J.H."/>
            <person name="Lee J.K."/>
            <person name="Choi D.G."/>
            <person name="Jeon C.O."/>
        </authorList>
    </citation>
    <scope>NUCLEOTIDE SEQUENCE</scope>
    <source>
        <strain evidence="17">BL</strain>
    </source>
</reference>
<dbReference type="FunFam" id="3.40.50.300:FF:000695">
    <property type="entry name" value="Flagellar biosynthesis regulator FlhF"/>
    <property type="match status" value="1"/>
</dbReference>
<evidence type="ECO:0000256" key="12">
    <source>
        <dbReference type="ARBA" id="ARBA00025337"/>
    </source>
</evidence>
<evidence type="ECO:0000256" key="6">
    <source>
        <dbReference type="ARBA" id="ARBA00022741"/>
    </source>
</evidence>
<evidence type="ECO:0000256" key="10">
    <source>
        <dbReference type="ARBA" id="ARBA00023136"/>
    </source>
</evidence>
<evidence type="ECO:0000256" key="7">
    <source>
        <dbReference type="ARBA" id="ARBA00022795"/>
    </source>
</evidence>
<evidence type="ECO:0000313" key="18">
    <source>
        <dbReference type="Proteomes" id="UP001139971"/>
    </source>
</evidence>
<dbReference type="SMART" id="SM00382">
    <property type="entry name" value="AAA"/>
    <property type="match status" value="1"/>
</dbReference>
<keyword evidence="18" id="KW-1185">Reference proteome</keyword>
<evidence type="ECO:0000313" key="17">
    <source>
        <dbReference type="EMBL" id="MDC8012878.1"/>
    </source>
</evidence>
<comment type="function">
    <text evidence="12">Necessary for flagellar biosynthesis. May be involved in translocation of the flagellum.</text>
</comment>
<evidence type="ECO:0000256" key="4">
    <source>
        <dbReference type="ARBA" id="ARBA00022448"/>
    </source>
</evidence>
<dbReference type="Gene3D" id="3.40.50.300">
    <property type="entry name" value="P-loop containing nucleotide triphosphate hydrolases"/>
    <property type="match status" value="1"/>
</dbReference>
<comment type="subcellular location">
    <subcellularLocation>
        <location evidence="1">Cell membrane</location>
        <topology evidence="1">Peripheral membrane protein</topology>
        <orientation evidence="1">Cytoplasmic side</orientation>
    </subcellularLocation>
</comment>
<dbReference type="AlphaFoldDB" id="A0A9X3YLF3"/>
<evidence type="ECO:0000256" key="5">
    <source>
        <dbReference type="ARBA" id="ARBA00022475"/>
    </source>
</evidence>
<keyword evidence="17" id="KW-0969">Cilium</keyword>
<dbReference type="InterPro" id="IPR000897">
    <property type="entry name" value="SRP54_GTPase_dom"/>
</dbReference>
<keyword evidence="4" id="KW-0813">Transport</keyword>
<evidence type="ECO:0000256" key="8">
    <source>
        <dbReference type="ARBA" id="ARBA00022927"/>
    </source>
</evidence>
<dbReference type="Pfam" id="PF00448">
    <property type="entry name" value="SRP54"/>
    <property type="match status" value="1"/>
</dbReference>
<dbReference type="GO" id="GO:0015031">
    <property type="term" value="P:protein transport"/>
    <property type="evidence" value="ECO:0007669"/>
    <property type="project" value="UniProtKB-KW"/>
</dbReference>
<comment type="similarity">
    <text evidence="2">Belongs to the GTP-binding SRP family.</text>
</comment>
<dbReference type="GO" id="GO:0005525">
    <property type="term" value="F:GTP binding"/>
    <property type="evidence" value="ECO:0007669"/>
    <property type="project" value="UniProtKB-UniRule"/>
</dbReference>
<dbReference type="NCBIfam" id="TIGR03499">
    <property type="entry name" value="FlhF"/>
    <property type="match status" value="1"/>
</dbReference>
<dbReference type="PANTHER" id="PTHR43134">
    <property type="entry name" value="SIGNAL RECOGNITION PARTICLE RECEPTOR SUBUNIT ALPHA"/>
    <property type="match status" value="1"/>
</dbReference>
<protein>
    <recommendedName>
        <fullName evidence="3 13">Flagellar biosynthesis protein FlhF</fullName>
    </recommendedName>
</protein>
<keyword evidence="10" id="KW-0472">Membrane</keyword>
<keyword evidence="8" id="KW-0653">Protein transport</keyword>
<keyword evidence="6" id="KW-0547">Nucleotide-binding</keyword>
<dbReference type="InterPro" id="IPR003593">
    <property type="entry name" value="AAA+_ATPase"/>
</dbReference>
<feature type="domain" description="SRP54-type proteins GTP-binding" evidence="16">
    <location>
        <begin position="198"/>
        <end position="389"/>
    </location>
</feature>
<dbReference type="GO" id="GO:0044781">
    <property type="term" value="P:bacterial-type flagellum organization"/>
    <property type="evidence" value="ECO:0007669"/>
    <property type="project" value="UniProtKB-UniRule"/>
</dbReference>
<evidence type="ECO:0000256" key="14">
    <source>
        <dbReference type="SAM" id="MobiDB-lite"/>
    </source>
</evidence>
<dbReference type="SUPFAM" id="SSF52540">
    <property type="entry name" value="P-loop containing nucleoside triphosphate hydrolases"/>
    <property type="match status" value="1"/>
</dbReference>
<dbReference type="SMART" id="SM00962">
    <property type="entry name" value="SRP54"/>
    <property type="match status" value="1"/>
</dbReference>
<evidence type="ECO:0000256" key="2">
    <source>
        <dbReference type="ARBA" id="ARBA00008531"/>
    </source>
</evidence>
<dbReference type="GO" id="GO:0005886">
    <property type="term" value="C:plasma membrane"/>
    <property type="evidence" value="ECO:0007669"/>
    <property type="project" value="UniProtKB-SubCell"/>
</dbReference>
<feature type="region of interest" description="Disordered" evidence="14">
    <location>
        <begin position="60"/>
        <end position="85"/>
    </location>
</feature>
<dbReference type="InterPro" id="IPR027417">
    <property type="entry name" value="P-loop_NTPase"/>
</dbReference>
<dbReference type="GO" id="GO:0006614">
    <property type="term" value="P:SRP-dependent cotranslational protein targeting to membrane"/>
    <property type="evidence" value="ECO:0007669"/>
    <property type="project" value="UniProtKB-UniRule"/>
</dbReference>
<keyword evidence="5" id="KW-1003">Cell membrane</keyword>
<keyword evidence="17" id="KW-0282">Flagellum</keyword>
<dbReference type="CDD" id="cd17873">
    <property type="entry name" value="FlhF"/>
    <property type="match status" value="1"/>
</dbReference>
<keyword evidence="9" id="KW-0342">GTP-binding</keyword>
<keyword evidence="7" id="KW-1005">Bacterial flagellum biogenesis</keyword>
<dbReference type="RefSeq" id="WP_263545294.1">
    <property type="nucleotide sequence ID" value="NZ_JAOVZO020000014.1"/>
</dbReference>
<dbReference type="EMBL" id="JAOVZO020000014">
    <property type="protein sequence ID" value="MDC8012878.1"/>
    <property type="molecule type" value="Genomic_DNA"/>
</dbReference>
<keyword evidence="11" id="KW-1006">Bacterial flagellum protein export</keyword>
<organism evidence="17 18">
    <name type="scientific">Tahibacter soli</name>
    <dbReference type="NCBI Taxonomy" id="2983605"/>
    <lineage>
        <taxon>Bacteria</taxon>
        <taxon>Pseudomonadati</taxon>
        <taxon>Pseudomonadota</taxon>
        <taxon>Gammaproteobacteria</taxon>
        <taxon>Lysobacterales</taxon>
        <taxon>Rhodanobacteraceae</taxon>
        <taxon>Tahibacter</taxon>
    </lineage>
</organism>
<dbReference type="GO" id="GO:0003924">
    <property type="term" value="F:GTPase activity"/>
    <property type="evidence" value="ECO:0007669"/>
    <property type="project" value="UniProtKB-UniRule"/>
</dbReference>
<evidence type="ECO:0000259" key="16">
    <source>
        <dbReference type="SMART" id="SM00962"/>
    </source>
</evidence>
<gene>
    <name evidence="17" type="primary">flhF</name>
    <name evidence="17" type="ORF">OD750_010005</name>
</gene>
<accession>A0A9X3YLF3</accession>
<comment type="caution">
    <text evidence="17">The sequence shown here is derived from an EMBL/GenBank/DDBJ whole genome shotgun (WGS) entry which is preliminary data.</text>
</comment>
<name>A0A9X3YLF3_9GAMM</name>